<gene>
    <name evidence="1" type="ORF">AVO45_10675</name>
</gene>
<comment type="caution">
    <text evidence="1">The sequence shown here is derived from an EMBL/GenBank/DDBJ whole genome shotgun (WGS) entry which is preliminary data.</text>
</comment>
<sequence length="67" mass="6570">MRILRFIPAVALCAGLAACGETTGEQALYGGSAGLLGALVLDADPVVGAAAGAAGNLLYCKTQNTCD</sequence>
<dbReference type="RefSeq" id="WP_068347855.1">
    <property type="nucleotide sequence ID" value="NZ_LQBQ01000034.1"/>
</dbReference>
<dbReference type="AlphaFoldDB" id="A0A0X3TMK0"/>
<organism evidence="1 2">
    <name type="scientific">Ruegeria marisrubri</name>
    <dbReference type="NCBI Taxonomy" id="1685379"/>
    <lineage>
        <taxon>Bacteria</taxon>
        <taxon>Pseudomonadati</taxon>
        <taxon>Pseudomonadota</taxon>
        <taxon>Alphaproteobacteria</taxon>
        <taxon>Rhodobacterales</taxon>
        <taxon>Roseobacteraceae</taxon>
        <taxon>Ruegeria</taxon>
    </lineage>
</organism>
<keyword evidence="2" id="KW-1185">Reference proteome</keyword>
<name>A0A0X3TMK0_9RHOB</name>
<accession>A0A0X3TMK0</accession>
<evidence type="ECO:0000313" key="1">
    <source>
        <dbReference type="EMBL" id="KUJ76943.1"/>
    </source>
</evidence>
<evidence type="ECO:0000313" key="2">
    <source>
        <dbReference type="Proteomes" id="UP000053791"/>
    </source>
</evidence>
<reference evidence="1 2" key="1">
    <citation type="submission" date="2015-12" db="EMBL/GenBank/DDBJ databases">
        <authorList>
            <person name="Shamseldin A."/>
            <person name="Moawad H."/>
            <person name="Abd El-Rahim W.M."/>
            <person name="Sadowsky M.J."/>
        </authorList>
    </citation>
    <scope>NUCLEOTIDE SEQUENCE [LARGE SCALE GENOMIC DNA]</scope>
    <source>
        <strain evidence="1 2">ZGT118</strain>
    </source>
</reference>
<dbReference type="PROSITE" id="PS51257">
    <property type="entry name" value="PROKAR_LIPOPROTEIN"/>
    <property type="match status" value="1"/>
</dbReference>
<dbReference type="EMBL" id="LQBQ01000034">
    <property type="protein sequence ID" value="KUJ76943.1"/>
    <property type="molecule type" value="Genomic_DNA"/>
</dbReference>
<protein>
    <recommendedName>
        <fullName evidence="3">Lipoprotein</fullName>
    </recommendedName>
</protein>
<dbReference type="Proteomes" id="UP000053791">
    <property type="component" value="Unassembled WGS sequence"/>
</dbReference>
<proteinExistence type="predicted"/>
<evidence type="ECO:0008006" key="3">
    <source>
        <dbReference type="Google" id="ProtNLM"/>
    </source>
</evidence>